<dbReference type="EMBL" id="RAZM01000111">
    <property type="protein sequence ID" value="RLT78410.1"/>
    <property type="molecule type" value="Genomic_DNA"/>
</dbReference>
<proteinExistence type="predicted"/>
<dbReference type="PANTHER" id="PTHR34704">
    <property type="entry name" value="ATPASE"/>
    <property type="match status" value="1"/>
</dbReference>
<organism evidence="2 3">
    <name type="scientific">Bacteroides acidifaciens</name>
    <dbReference type="NCBI Taxonomy" id="85831"/>
    <lineage>
        <taxon>Bacteria</taxon>
        <taxon>Pseudomonadati</taxon>
        <taxon>Bacteroidota</taxon>
        <taxon>Bacteroidia</taxon>
        <taxon>Bacteroidales</taxon>
        <taxon>Bacteroidaceae</taxon>
        <taxon>Bacteroides</taxon>
    </lineage>
</organism>
<evidence type="ECO:0000313" key="2">
    <source>
        <dbReference type="EMBL" id="RLT78410.1"/>
    </source>
</evidence>
<evidence type="ECO:0000313" key="3">
    <source>
        <dbReference type="Proteomes" id="UP000267159"/>
    </source>
</evidence>
<comment type="caution">
    <text evidence="2">The sequence shown here is derived from an EMBL/GenBank/DDBJ whole genome shotgun (WGS) entry which is preliminary data.</text>
</comment>
<protein>
    <submittedName>
        <fullName evidence="2">DUF4143 domain-containing protein</fullName>
    </submittedName>
</protein>
<dbReference type="SUPFAM" id="SSF52980">
    <property type="entry name" value="Restriction endonuclease-like"/>
    <property type="match status" value="1"/>
</dbReference>
<dbReference type="PANTHER" id="PTHR34704:SF1">
    <property type="entry name" value="ATPASE"/>
    <property type="match status" value="1"/>
</dbReference>
<dbReference type="InterPro" id="IPR011335">
    <property type="entry name" value="Restrct_endonuc-II-like"/>
</dbReference>
<dbReference type="Pfam" id="PF03008">
    <property type="entry name" value="DUF234"/>
    <property type="match status" value="1"/>
</dbReference>
<dbReference type="AlphaFoldDB" id="A0A3L8A7X3"/>
<accession>A0A3L8A7X3</accession>
<feature type="domain" description="DUF234" evidence="1">
    <location>
        <begin position="120"/>
        <end position="204"/>
    </location>
</feature>
<name>A0A3L8A7X3_9BACE</name>
<dbReference type="STRING" id="1235814.GCA_000613385_04117"/>
<dbReference type="InterPro" id="IPR004256">
    <property type="entry name" value="DUF234"/>
</dbReference>
<sequence>MINLFALLHYRNRCYGNEYYDKLMDMFFERDSYFLPEGKNMLVNEFGKDYGIYFLILTLIAQGKNTPSEFENALNIKELSGYLKNLSEEYGLISKMQPIYEKSSNKNVHYAINDQFLKFWFRFIYKYAHIIEAGGNDKLKAIAERDFTTVSGKSLESYFNEVLKESGAYTRLGYWHDRKGENEIDIVAEDELDNKIEFIEVKRQVKNFDENVLKAKSELFFKAVDSFKGYEIIYRGLSIEDM</sequence>
<reference evidence="2 3" key="1">
    <citation type="submission" date="2018-09" db="EMBL/GenBank/DDBJ databases">
        <title>Murine metabolic-syndrome-specific gut microbial biobank.</title>
        <authorList>
            <person name="Liu C."/>
        </authorList>
    </citation>
    <scope>NUCLEOTIDE SEQUENCE [LARGE SCALE GENOMIC DNA]</scope>
    <source>
        <strain evidence="2 3">0.1X-D8-26</strain>
    </source>
</reference>
<gene>
    <name evidence="2" type="ORF">D7Y07_19365</name>
</gene>
<dbReference type="Proteomes" id="UP000267159">
    <property type="component" value="Unassembled WGS sequence"/>
</dbReference>
<evidence type="ECO:0000259" key="1">
    <source>
        <dbReference type="Pfam" id="PF03008"/>
    </source>
</evidence>